<keyword evidence="3" id="KW-1003">Cell membrane</keyword>
<dbReference type="PROSITE" id="PS50221">
    <property type="entry name" value="GAIN_B"/>
    <property type="match status" value="1"/>
</dbReference>
<dbReference type="GO" id="GO:0016324">
    <property type="term" value="C:apical plasma membrane"/>
    <property type="evidence" value="ECO:0007669"/>
    <property type="project" value="UniProtKB-SubCell"/>
</dbReference>
<evidence type="ECO:0000256" key="9">
    <source>
        <dbReference type="ARBA" id="ARBA00023136"/>
    </source>
</evidence>
<dbReference type="InterPro" id="IPR017981">
    <property type="entry name" value="GPCR_2-like_7TM"/>
</dbReference>
<dbReference type="PRINTS" id="PR00249">
    <property type="entry name" value="GPCRSECRETIN"/>
</dbReference>
<keyword evidence="11" id="KW-0675">Receptor</keyword>
<comment type="similarity">
    <text evidence="2">Belongs to the G-protein coupled receptor 2 family. Adhesion G-protein coupled receptor (ADGR) subfamily.</text>
</comment>
<dbReference type="InterPro" id="IPR000832">
    <property type="entry name" value="GPCR_2_secretin-like"/>
</dbReference>
<keyword evidence="12" id="KW-0325">Glycoprotein</keyword>
<comment type="caution">
    <text evidence="21">The sequence shown here is derived from an EMBL/GenBank/DDBJ whole genome shotgun (WGS) entry which is preliminary data.</text>
</comment>
<dbReference type="InterPro" id="IPR000203">
    <property type="entry name" value="GPS"/>
</dbReference>
<keyword evidence="9 18" id="KW-0472">Membrane</keyword>
<evidence type="ECO:0000256" key="18">
    <source>
        <dbReference type="SAM" id="Phobius"/>
    </source>
</evidence>
<feature type="region of interest" description="Disordered" evidence="17">
    <location>
        <begin position="1444"/>
        <end position="1471"/>
    </location>
</feature>
<evidence type="ECO:0000256" key="10">
    <source>
        <dbReference type="ARBA" id="ARBA00023157"/>
    </source>
</evidence>
<evidence type="ECO:0000256" key="8">
    <source>
        <dbReference type="ARBA" id="ARBA00023040"/>
    </source>
</evidence>
<keyword evidence="7 18" id="KW-1133">Transmembrane helix</keyword>
<feature type="transmembrane region" description="Helical" evidence="18">
    <location>
        <begin position="1355"/>
        <end position="1374"/>
    </location>
</feature>
<dbReference type="PANTHER" id="PTHR12011:SF264">
    <property type="entry name" value="ADHESION G-PROTEIN COUPLED RECEPTOR G2"/>
    <property type="match status" value="1"/>
</dbReference>
<feature type="transmembrane region" description="Helical" evidence="18">
    <location>
        <begin position="1380"/>
        <end position="1403"/>
    </location>
</feature>
<dbReference type="SUPFAM" id="SSF81321">
    <property type="entry name" value="Family A G protein-coupled receptor-like"/>
    <property type="match status" value="1"/>
</dbReference>
<evidence type="ECO:0000256" key="15">
    <source>
        <dbReference type="ARBA" id="ARBA00083924"/>
    </source>
</evidence>
<dbReference type="Gene3D" id="2.60.120.200">
    <property type="match status" value="1"/>
</dbReference>
<dbReference type="PANTHER" id="PTHR12011">
    <property type="entry name" value="ADHESION G-PROTEIN COUPLED RECEPTOR"/>
    <property type="match status" value="1"/>
</dbReference>
<feature type="transmembrane region" description="Helical" evidence="18">
    <location>
        <begin position="1150"/>
        <end position="1173"/>
    </location>
</feature>
<sequence>MWIIELPGGQRGSSGTATPVLTQPSIYSLMQLQPSSRRDWDGYYANGKLMSFWGRSNSVNFLETCYGALHAPRLTVTRGMPCVDLDLWRRGNREISCLFSLLLLLCLVNAVEASFMHDSKVHFSPGSGDHWTLRDRARLPSLVHMTVCVHLRVLVAGEWTAYTYGHPQARTPDLALQGDRDSLYFWLLGMRHRFPVHLLPRRWYRVCLERDASRHRVSLSVDGSPSVRTVVAEAVPPMGELVLGRRGQMEEPPSGAGEVELYMFRMWDDVGQHGVCEDGGMVAWRSEQWLMGDRPPLRDERLPCGPRRERRNATSEELFANTSSAANFTLTPATSTNYTTTQTTGPLTLHCSFPEFCANKSAFYWFVLTIQSTDGLTSEVDIRTWLSRVYVCVQSDRTASSDYSNSPGSRGERKCQKENETTVDLFQEFEFSCDDKEKIRKTNCTVLLHLSRLTDPCVLLKALQDSRENSTFQAHLLGRVERVGRGLCYPEERLNAAGSFEKCSSSPPLSDICYTKGPGNVTCNRYAESVVVPVDSDSPWEQNCNQIEEHRCDCFAFCNDTAAYYALTIGVTDPHLTFSHIRSLIYQLGIDPLSCIDSTPETRKDGFCTSTISKVYQETHLECLGMRSQINSCTMVLKLAKNMPICTIRATLVSLFQNSEGIYYNSPLTRVAICGWPSGSSINMSIVNFTLISTNLDLSQICDKHSSINYTCKNGETLAVFLSEICMPDPNPPTFSTTPPQNSTHSPNRTTSHVAAMDNTMSTTHGPPQNTTTPTLQSNKTALPLKTTTPWNITTAHSTKVNTTGGVQPTNAAVSPLKTTTAKSTTSIAALSTSIASKSTNPFISPVKSTAGASVNTTRIPSTTAPVTTVNSEVQAELLLNLTRDVSSLNSSQVEQLVTQLEDLLSGPNVSLPLGQTVVTIVSNLLNASVSALASSSNRLIGVVDTVGLKLVMQGETETILSDSVAVAVKKVDGANFEETSFFIINPSDVQISSSLRAKMSSTPQGSITLPASLTNGLNPQQQMLASRVQFNFYQRDTVFQDRDLQGRRLNSGILGTSVANLSISSLVEDIVITLRNSEPVSANFVASCVFWDFSRNGGLGGWNPSGCSVKNSTVEETVCSCNHLTSFAVLLDISRGGITSREQSIILTYISYIGCGISAIFLSITLLTYLAFGKLRKDIPSKILIELCTALLLLNLTFLLDSWLALYPDAVGLCISTAFFLHYFLLVSFTWMGLEALHMYLAIVKVFNTYVSRYMLKFSLVGWGVPLIVVIIVIAIDKDNYGLISYGNFADGSTDEFCWLRNDVAFYVAVVAYFCMIFLVNLAMFVVVMVQLWRIRRQNPHNGQQRSRVHELRSVAGLTVLLGLTWGFAFFAWGPVNLAFMYLFTIFNSLQGIFIFIFHCAIKESVRKQWRTYLCCGKLRLAEHTEWSRTATRRTVNRLPANRAASYGSSDSVHSSQTSSTSFLASDSTERPNLIGSTHVDRQIISLEEPNQDVVLNEIHSRHRTPRGQ</sequence>
<feature type="transmembrane region" description="Helical" evidence="18">
    <location>
        <begin position="1185"/>
        <end position="1205"/>
    </location>
</feature>
<feature type="transmembrane region" description="Helical" evidence="18">
    <location>
        <begin position="1305"/>
        <end position="1334"/>
    </location>
</feature>
<protein>
    <recommendedName>
        <fullName evidence="14">Adhesion G-protein coupled receptor G2</fullName>
    </recommendedName>
    <alternativeName>
        <fullName evidence="15">G-protein coupled receptor 64</fullName>
    </alternativeName>
</protein>
<evidence type="ECO:0000259" key="20">
    <source>
        <dbReference type="PROSITE" id="PS50261"/>
    </source>
</evidence>
<comment type="subunit">
    <text evidence="16">Heterodimer of 2 chains generated by proteolytic processing; the large extracellular N-terminal fragment and the membrane-bound C-terminal fragment predominantly remain associated and non-covalently linked. Interacts with CFTR.</text>
</comment>
<keyword evidence="22" id="KW-1185">Reference proteome</keyword>
<feature type="compositionally biased region" description="Polar residues" evidence="17">
    <location>
        <begin position="734"/>
        <end position="751"/>
    </location>
</feature>
<dbReference type="GO" id="GO:0007166">
    <property type="term" value="P:cell surface receptor signaling pathway"/>
    <property type="evidence" value="ECO:0007669"/>
    <property type="project" value="InterPro"/>
</dbReference>
<evidence type="ECO:0000256" key="12">
    <source>
        <dbReference type="ARBA" id="ARBA00023180"/>
    </source>
</evidence>
<dbReference type="SMART" id="SM00303">
    <property type="entry name" value="GPS"/>
    <property type="match status" value="1"/>
</dbReference>
<gene>
    <name evidence="21" type="ORF">AAFF_G00102570</name>
</gene>
<feature type="region of interest" description="Disordered" evidence="17">
    <location>
        <begin position="731"/>
        <end position="751"/>
    </location>
</feature>
<evidence type="ECO:0000256" key="16">
    <source>
        <dbReference type="ARBA" id="ARBA00093560"/>
    </source>
</evidence>
<feature type="domain" description="G-protein coupled receptors family 2 profile 2" evidence="20">
    <location>
        <begin position="1148"/>
        <end position="1404"/>
    </location>
</feature>
<feature type="transmembrane region" description="Helical" evidence="18">
    <location>
        <begin position="1211"/>
        <end position="1235"/>
    </location>
</feature>
<dbReference type="Gene3D" id="2.60.220.50">
    <property type="match status" value="1"/>
</dbReference>
<dbReference type="PROSITE" id="PS50261">
    <property type="entry name" value="G_PROTEIN_RECEP_F2_4"/>
    <property type="match status" value="1"/>
</dbReference>
<evidence type="ECO:0000313" key="22">
    <source>
        <dbReference type="Proteomes" id="UP001221898"/>
    </source>
</evidence>
<evidence type="ECO:0000256" key="11">
    <source>
        <dbReference type="ARBA" id="ARBA00023170"/>
    </source>
</evidence>
<keyword evidence="13" id="KW-0807">Transducer</keyword>
<proteinExistence type="inferred from homology"/>
<keyword evidence="6" id="KW-0732">Signal</keyword>
<dbReference type="Pfam" id="PF01825">
    <property type="entry name" value="GPS"/>
    <property type="match status" value="1"/>
</dbReference>
<keyword evidence="8" id="KW-0297">G-protein coupled receptor</keyword>
<evidence type="ECO:0000256" key="17">
    <source>
        <dbReference type="SAM" id="MobiDB-lite"/>
    </source>
</evidence>
<dbReference type="InterPro" id="IPR046338">
    <property type="entry name" value="GAIN_dom_sf"/>
</dbReference>
<dbReference type="Proteomes" id="UP001221898">
    <property type="component" value="Unassembled WGS sequence"/>
</dbReference>
<evidence type="ECO:0000256" key="3">
    <source>
        <dbReference type="ARBA" id="ARBA00022475"/>
    </source>
</evidence>
<dbReference type="SUPFAM" id="SSF49899">
    <property type="entry name" value="Concanavalin A-like lectins/glucanases"/>
    <property type="match status" value="1"/>
</dbReference>
<keyword evidence="4" id="KW-0597">Phosphoprotein</keyword>
<name>A0AAD7RX66_9TELE</name>
<evidence type="ECO:0000259" key="19">
    <source>
        <dbReference type="PROSITE" id="PS50221"/>
    </source>
</evidence>
<evidence type="ECO:0000256" key="4">
    <source>
        <dbReference type="ARBA" id="ARBA00022553"/>
    </source>
</evidence>
<keyword evidence="10" id="KW-1015">Disulfide bond</keyword>
<dbReference type="Pfam" id="PF26574">
    <property type="entry name" value="GAIN_ADGRG2"/>
    <property type="match status" value="1"/>
</dbReference>
<dbReference type="Pfam" id="PF00002">
    <property type="entry name" value="7tm_2"/>
    <property type="match status" value="1"/>
</dbReference>
<evidence type="ECO:0000256" key="1">
    <source>
        <dbReference type="ARBA" id="ARBA00004424"/>
    </source>
</evidence>
<dbReference type="InterPro" id="IPR057244">
    <property type="entry name" value="GAIN_B"/>
</dbReference>
<dbReference type="GO" id="GO:0004930">
    <property type="term" value="F:G protein-coupled receptor activity"/>
    <property type="evidence" value="ECO:0007669"/>
    <property type="project" value="UniProtKB-KW"/>
</dbReference>
<feature type="domain" description="GAIN-B" evidence="19">
    <location>
        <begin position="981"/>
        <end position="1138"/>
    </location>
</feature>
<dbReference type="InterPro" id="IPR013320">
    <property type="entry name" value="ConA-like_dom_sf"/>
</dbReference>
<dbReference type="FunFam" id="1.20.1070.10:FF:000043">
    <property type="entry name" value="adhesion G-protein coupled receptor G2 isoform X1"/>
    <property type="match status" value="1"/>
</dbReference>
<organism evidence="21 22">
    <name type="scientific">Aldrovandia affinis</name>
    <dbReference type="NCBI Taxonomy" id="143900"/>
    <lineage>
        <taxon>Eukaryota</taxon>
        <taxon>Metazoa</taxon>
        <taxon>Chordata</taxon>
        <taxon>Craniata</taxon>
        <taxon>Vertebrata</taxon>
        <taxon>Euteleostomi</taxon>
        <taxon>Actinopterygii</taxon>
        <taxon>Neopterygii</taxon>
        <taxon>Teleostei</taxon>
        <taxon>Notacanthiformes</taxon>
        <taxon>Halosauridae</taxon>
        <taxon>Aldrovandia</taxon>
    </lineage>
</organism>
<dbReference type="FunFam" id="2.60.220.50:FF:000003">
    <property type="entry name" value="adhesion G-protein coupled receptor G2 isoform X2"/>
    <property type="match status" value="1"/>
</dbReference>
<dbReference type="Gene3D" id="1.20.1070.10">
    <property type="entry name" value="Rhodopsin 7-helix transmembrane proteins"/>
    <property type="match status" value="1"/>
</dbReference>
<evidence type="ECO:0000256" key="5">
    <source>
        <dbReference type="ARBA" id="ARBA00022692"/>
    </source>
</evidence>
<evidence type="ECO:0000256" key="2">
    <source>
        <dbReference type="ARBA" id="ARBA00007343"/>
    </source>
</evidence>
<evidence type="ECO:0000313" key="21">
    <source>
        <dbReference type="EMBL" id="KAJ8390651.1"/>
    </source>
</evidence>
<comment type="subcellular location">
    <subcellularLocation>
        <location evidence="1">Apical cell membrane</location>
        <topology evidence="1">Multi-pass membrane protein</topology>
    </subcellularLocation>
</comment>
<reference evidence="21" key="1">
    <citation type="journal article" date="2023" name="Science">
        <title>Genome structures resolve the early diversification of teleost fishes.</title>
        <authorList>
            <person name="Parey E."/>
            <person name="Louis A."/>
            <person name="Montfort J."/>
            <person name="Bouchez O."/>
            <person name="Roques C."/>
            <person name="Iampietro C."/>
            <person name="Lluch J."/>
            <person name="Castinel A."/>
            <person name="Donnadieu C."/>
            <person name="Desvignes T."/>
            <person name="Floi Bucao C."/>
            <person name="Jouanno E."/>
            <person name="Wen M."/>
            <person name="Mejri S."/>
            <person name="Dirks R."/>
            <person name="Jansen H."/>
            <person name="Henkel C."/>
            <person name="Chen W.J."/>
            <person name="Zahm M."/>
            <person name="Cabau C."/>
            <person name="Klopp C."/>
            <person name="Thompson A.W."/>
            <person name="Robinson-Rechavi M."/>
            <person name="Braasch I."/>
            <person name="Lecointre G."/>
            <person name="Bobe J."/>
            <person name="Postlethwait J.H."/>
            <person name="Berthelot C."/>
            <person name="Roest Crollius H."/>
            <person name="Guiguen Y."/>
        </authorList>
    </citation>
    <scope>NUCLEOTIDE SEQUENCE</scope>
    <source>
        <strain evidence="21">NC1722</strain>
    </source>
</reference>
<dbReference type="InterPro" id="IPR058857">
    <property type="entry name" value="GAIN_ADGRG2/6"/>
</dbReference>
<evidence type="ECO:0000256" key="7">
    <source>
        <dbReference type="ARBA" id="ARBA00022989"/>
    </source>
</evidence>
<feature type="transmembrane region" description="Helical" evidence="18">
    <location>
        <begin position="1255"/>
        <end position="1277"/>
    </location>
</feature>
<keyword evidence="5 18" id="KW-0812">Transmembrane</keyword>
<accession>A0AAD7RX66</accession>
<dbReference type="EMBL" id="JAINUG010000167">
    <property type="protein sequence ID" value="KAJ8390651.1"/>
    <property type="molecule type" value="Genomic_DNA"/>
</dbReference>
<feature type="compositionally biased region" description="Low complexity" evidence="17">
    <location>
        <begin position="1450"/>
        <end position="1468"/>
    </location>
</feature>
<evidence type="ECO:0000256" key="13">
    <source>
        <dbReference type="ARBA" id="ARBA00023224"/>
    </source>
</evidence>
<dbReference type="GO" id="GO:0007189">
    <property type="term" value="P:adenylate cyclase-activating G protein-coupled receptor signaling pathway"/>
    <property type="evidence" value="ECO:0007669"/>
    <property type="project" value="TreeGrafter"/>
</dbReference>
<evidence type="ECO:0000256" key="6">
    <source>
        <dbReference type="ARBA" id="ARBA00022729"/>
    </source>
</evidence>
<evidence type="ECO:0000256" key="14">
    <source>
        <dbReference type="ARBA" id="ARBA00069918"/>
    </source>
</evidence>